<evidence type="ECO:0000256" key="4">
    <source>
        <dbReference type="ARBA" id="ARBA00022723"/>
    </source>
</evidence>
<organism evidence="11 12">
    <name type="scientific">Pseudidiomarina marina</name>
    <dbReference type="NCBI Taxonomy" id="502366"/>
    <lineage>
        <taxon>Bacteria</taxon>
        <taxon>Pseudomonadati</taxon>
        <taxon>Pseudomonadota</taxon>
        <taxon>Gammaproteobacteria</taxon>
        <taxon>Alteromonadales</taxon>
        <taxon>Idiomarinaceae</taxon>
        <taxon>Pseudidiomarina</taxon>
    </lineage>
</organism>
<evidence type="ECO:0000256" key="7">
    <source>
        <dbReference type="ARBA" id="ARBA00047989"/>
    </source>
</evidence>
<evidence type="ECO:0000256" key="10">
    <source>
        <dbReference type="RuleBase" id="RU361274"/>
    </source>
</evidence>
<protein>
    <recommendedName>
        <fullName evidence="10">Purine nucleoside phosphorylase</fullName>
    </recommendedName>
</protein>
<dbReference type="InterPro" id="IPR038371">
    <property type="entry name" value="Cu_polyphenol_OxRdtase_sf"/>
</dbReference>
<gene>
    <name evidence="11" type="ORF">CWI76_11225</name>
</gene>
<dbReference type="EMBL" id="PIPZ01000005">
    <property type="protein sequence ID" value="RUO58686.1"/>
    <property type="molecule type" value="Genomic_DNA"/>
</dbReference>
<keyword evidence="6" id="KW-0862">Zinc</keyword>
<dbReference type="Proteomes" id="UP000288127">
    <property type="component" value="Unassembled WGS sequence"/>
</dbReference>
<evidence type="ECO:0000256" key="6">
    <source>
        <dbReference type="ARBA" id="ARBA00022833"/>
    </source>
</evidence>
<comment type="catalytic activity">
    <reaction evidence="7">
        <text>adenosine + H2O + H(+) = inosine + NH4(+)</text>
        <dbReference type="Rhea" id="RHEA:24408"/>
        <dbReference type="ChEBI" id="CHEBI:15377"/>
        <dbReference type="ChEBI" id="CHEBI:15378"/>
        <dbReference type="ChEBI" id="CHEBI:16335"/>
        <dbReference type="ChEBI" id="CHEBI:17596"/>
        <dbReference type="ChEBI" id="CHEBI:28938"/>
        <dbReference type="EC" id="3.5.4.4"/>
    </reaction>
    <physiologicalReaction direction="left-to-right" evidence="7">
        <dbReference type="Rhea" id="RHEA:24409"/>
    </physiologicalReaction>
</comment>
<evidence type="ECO:0000256" key="8">
    <source>
        <dbReference type="ARBA" id="ARBA00048968"/>
    </source>
</evidence>
<reference evidence="12" key="1">
    <citation type="journal article" date="2018" name="Front. Microbiol.">
        <title>Genome-Based Analysis Reveals the Taxonomy and Diversity of the Family Idiomarinaceae.</title>
        <authorList>
            <person name="Liu Y."/>
            <person name="Lai Q."/>
            <person name="Shao Z."/>
        </authorList>
    </citation>
    <scope>NUCLEOTIDE SEQUENCE [LARGE SCALE GENOMIC DNA]</scope>
    <source>
        <strain evidence="12">PIM1</strain>
    </source>
</reference>
<dbReference type="CDD" id="cd16833">
    <property type="entry name" value="YfiH"/>
    <property type="match status" value="1"/>
</dbReference>
<comment type="catalytic activity">
    <reaction evidence="8">
        <text>adenosine + phosphate = alpha-D-ribose 1-phosphate + adenine</text>
        <dbReference type="Rhea" id="RHEA:27642"/>
        <dbReference type="ChEBI" id="CHEBI:16335"/>
        <dbReference type="ChEBI" id="CHEBI:16708"/>
        <dbReference type="ChEBI" id="CHEBI:43474"/>
        <dbReference type="ChEBI" id="CHEBI:57720"/>
        <dbReference type="EC" id="2.4.2.1"/>
    </reaction>
    <physiologicalReaction direction="left-to-right" evidence="8">
        <dbReference type="Rhea" id="RHEA:27643"/>
    </physiologicalReaction>
</comment>
<keyword evidence="12" id="KW-1185">Reference proteome</keyword>
<dbReference type="GO" id="GO:0017061">
    <property type="term" value="F:S-methyl-5-thioadenosine phosphorylase activity"/>
    <property type="evidence" value="ECO:0007669"/>
    <property type="project" value="UniProtKB-EC"/>
</dbReference>
<dbReference type="SUPFAM" id="SSF64438">
    <property type="entry name" value="CNF1/YfiH-like putative cysteine hydrolases"/>
    <property type="match status" value="1"/>
</dbReference>
<comment type="catalytic activity">
    <reaction evidence="9">
        <text>S-methyl-5'-thioadenosine + phosphate = 5-(methylsulfanyl)-alpha-D-ribose 1-phosphate + adenine</text>
        <dbReference type="Rhea" id="RHEA:11852"/>
        <dbReference type="ChEBI" id="CHEBI:16708"/>
        <dbReference type="ChEBI" id="CHEBI:17509"/>
        <dbReference type="ChEBI" id="CHEBI:43474"/>
        <dbReference type="ChEBI" id="CHEBI:58533"/>
        <dbReference type="EC" id="2.4.2.28"/>
    </reaction>
    <physiologicalReaction direction="left-to-right" evidence="9">
        <dbReference type="Rhea" id="RHEA:11853"/>
    </physiologicalReaction>
</comment>
<dbReference type="Pfam" id="PF02578">
    <property type="entry name" value="Cu-oxidase_4"/>
    <property type="match status" value="1"/>
</dbReference>
<dbReference type="AlphaFoldDB" id="A0A432YCU8"/>
<dbReference type="NCBIfam" id="TIGR00726">
    <property type="entry name" value="peptidoglycan editing factor PgeF"/>
    <property type="match status" value="1"/>
</dbReference>
<accession>A0A432YCU8</accession>
<evidence type="ECO:0000256" key="3">
    <source>
        <dbReference type="ARBA" id="ARBA00022679"/>
    </source>
</evidence>
<dbReference type="OrthoDB" id="4279at2"/>
<keyword evidence="4" id="KW-0479">Metal-binding</keyword>
<dbReference type="RefSeq" id="WP_126760442.1">
    <property type="nucleotide sequence ID" value="NZ_PIPZ01000005.1"/>
</dbReference>
<sequence>MELLDWNLPEGVFAAVTTVSQPGNLAVHVGDDPAAVIRNRRQLQNQFDLPVSPRWLRQVHSTRVVDFDDAYPTAEADAIYANQSQTVCAVLTADCLPILLCSDDGSEIAAVHAGWRGLAGGIIDNALMRFDCPAHQLSAYIGPAISMPVFEVGDEVRAAFLSTGAVDSETFRSHIAGKWHANLPLLAQRILEQHGCQAVKQSGHCTYTDSRWYSYRRDSSCGRIASVIWKK</sequence>
<evidence type="ECO:0000256" key="5">
    <source>
        <dbReference type="ARBA" id="ARBA00022801"/>
    </source>
</evidence>
<comment type="caution">
    <text evidence="11">The sequence shown here is derived from an EMBL/GenBank/DDBJ whole genome shotgun (WGS) entry which is preliminary data.</text>
</comment>
<evidence type="ECO:0000256" key="9">
    <source>
        <dbReference type="ARBA" id="ARBA00049893"/>
    </source>
</evidence>
<evidence type="ECO:0000313" key="11">
    <source>
        <dbReference type="EMBL" id="RUO58686.1"/>
    </source>
</evidence>
<dbReference type="InterPro" id="IPR011324">
    <property type="entry name" value="Cytotoxic_necrot_fac-like_cat"/>
</dbReference>
<comment type="catalytic activity">
    <reaction evidence="1">
        <text>inosine + phosphate = alpha-D-ribose 1-phosphate + hypoxanthine</text>
        <dbReference type="Rhea" id="RHEA:27646"/>
        <dbReference type="ChEBI" id="CHEBI:17368"/>
        <dbReference type="ChEBI" id="CHEBI:17596"/>
        <dbReference type="ChEBI" id="CHEBI:43474"/>
        <dbReference type="ChEBI" id="CHEBI:57720"/>
        <dbReference type="EC" id="2.4.2.1"/>
    </reaction>
    <physiologicalReaction direction="left-to-right" evidence="1">
        <dbReference type="Rhea" id="RHEA:27647"/>
    </physiologicalReaction>
</comment>
<dbReference type="GO" id="GO:0016787">
    <property type="term" value="F:hydrolase activity"/>
    <property type="evidence" value="ECO:0007669"/>
    <property type="project" value="UniProtKB-KW"/>
</dbReference>
<evidence type="ECO:0000313" key="12">
    <source>
        <dbReference type="Proteomes" id="UP000288127"/>
    </source>
</evidence>
<dbReference type="PANTHER" id="PTHR30616:SF2">
    <property type="entry name" value="PURINE NUCLEOSIDE PHOSPHORYLASE LACC1"/>
    <property type="match status" value="1"/>
</dbReference>
<keyword evidence="3" id="KW-0808">Transferase</keyword>
<proteinExistence type="inferred from homology"/>
<dbReference type="Gene3D" id="3.60.140.10">
    <property type="entry name" value="CNF1/YfiH-like putative cysteine hydrolases"/>
    <property type="match status" value="1"/>
</dbReference>
<dbReference type="InterPro" id="IPR003730">
    <property type="entry name" value="Cu_polyphenol_OxRdtase"/>
</dbReference>
<comment type="similarity">
    <text evidence="2 10">Belongs to the purine nucleoside phosphorylase YfiH/LACC1 family.</text>
</comment>
<keyword evidence="5" id="KW-0378">Hydrolase</keyword>
<dbReference type="PANTHER" id="PTHR30616">
    <property type="entry name" value="UNCHARACTERIZED PROTEIN YFIH"/>
    <property type="match status" value="1"/>
</dbReference>
<dbReference type="GO" id="GO:0005507">
    <property type="term" value="F:copper ion binding"/>
    <property type="evidence" value="ECO:0007669"/>
    <property type="project" value="TreeGrafter"/>
</dbReference>
<name>A0A432YCU8_9GAMM</name>
<evidence type="ECO:0000256" key="1">
    <source>
        <dbReference type="ARBA" id="ARBA00000553"/>
    </source>
</evidence>
<evidence type="ECO:0000256" key="2">
    <source>
        <dbReference type="ARBA" id="ARBA00007353"/>
    </source>
</evidence>